<feature type="compositionally biased region" description="Basic and acidic residues" evidence="1">
    <location>
        <begin position="1"/>
        <end position="11"/>
    </location>
</feature>
<name>B5GZC0_STRCL</name>
<proteinExistence type="predicted"/>
<dbReference type="EMBL" id="CM000913">
    <property type="protein sequence ID" value="EFG10740.1"/>
    <property type="molecule type" value="Genomic_DNA"/>
</dbReference>
<dbReference type="Proteomes" id="UP000002357">
    <property type="component" value="Chromosome"/>
</dbReference>
<accession>B5GZC0</accession>
<protein>
    <submittedName>
        <fullName evidence="2">Uncharacterized protein</fullName>
    </submittedName>
</protein>
<dbReference type="AlphaFoldDB" id="B5GZC0"/>
<evidence type="ECO:0000313" key="3">
    <source>
        <dbReference type="Proteomes" id="UP000002357"/>
    </source>
</evidence>
<feature type="compositionally biased region" description="Low complexity" evidence="1">
    <location>
        <begin position="93"/>
        <end position="106"/>
    </location>
</feature>
<reference evidence="2 3" key="1">
    <citation type="journal article" date="2010" name="Genome Biol. Evol.">
        <title>The sequence of a 1.8-mb bacterial linear plasmid reveals a rich evolutionary reservoir of secondary metabolic pathways.</title>
        <authorList>
            <person name="Medema M.H."/>
            <person name="Trefzer A."/>
            <person name="Kovalchuk A."/>
            <person name="van den Berg M."/>
            <person name="Mueller U."/>
            <person name="Heijne W."/>
            <person name="Wu L."/>
            <person name="Alam M.T."/>
            <person name="Ronning C.M."/>
            <person name="Nierman W.C."/>
            <person name="Bovenberg R.A.L."/>
            <person name="Breitling R."/>
            <person name="Takano E."/>
        </authorList>
    </citation>
    <scope>NUCLEOTIDE SEQUENCE [LARGE SCALE GENOMIC DNA]</scope>
    <source>
        <strain evidence="3">ATCC 27064 / DSM 738 / JCM 4710 / NBRC 13307 / NCIMB 12785 / NRRL 3585 / VKM Ac-602</strain>
    </source>
</reference>
<evidence type="ECO:0000256" key="1">
    <source>
        <dbReference type="SAM" id="MobiDB-lite"/>
    </source>
</evidence>
<organism evidence="2 3">
    <name type="scientific">Streptomyces clavuligerus</name>
    <dbReference type="NCBI Taxonomy" id="1901"/>
    <lineage>
        <taxon>Bacteria</taxon>
        <taxon>Bacillati</taxon>
        <taxon>Actinomycetota</taxon>
        <taxon>Actinomycetes</taxon>
        <taxon>Kitasatosporales</taxon>
        <taxon>Streptomycetaceae</taxon>
        <taxon>Streptomyces</taxon>
    </lineage>
</organism>
<gene>
    <name evidence="2" type="ORF">SCLAV_5673</name>
</gene>
<evidence type="ECO:0000313" key="2">
    <source>
        <dbReference type="EMBL" id="EFG10740.1"/>
    </source>
</evidence>
<feature type="region of interest" description="Disordered" evidence="1">
    <location>
        <begin position="1"/>
        <end position="29"/>
    </location>
</feature>
<keyword evidence="3" id="KW-1185">Reference proteome</keyword>
<sequence length="127" mass="13560">MRQRSGLHEHTVLPPRHRVVPAASCGHRAGVDRVARLSLTTRSAYGPMETVDALKDEGPRPDPAAGRHHPPGHAEDTGLRPEDVTTVGLVPDASIASSPPRSPAASRTRKPPIIGKVPVPYDIARRA</sequence>
<feature type="compositionally biased region" description="Basic and acidic residues" evidence="1">
    <location>
        <begin position="72"/>
        <end position="83"/>
    </location>
</feature>
<feature type="region of interest" description="Disordered" evidence="1">
    <location>
        <begin position="46"/>
        <end position="127"/>
    </location>
</feature>